<sequence>MRKTFEFCLPTAAKAVPDGPDWIHEVKYDGYRLMVVRENDRVRLLTRNGHDWTKRYPLIVEAALKNRQKRFVIDGEAVVLTMTGIPDWDALHSRKHDDEVQLYAFDILAGDGDDYRRLPLKLRKPHLARLLARRPEGIFAAPYEQGEIGADLFRHACLHGLEGLVSKHSDRVYRRGRCDHWIKVKNRKHPAFGRVLDTFGDTKESRSKSR</sequence>
<keyword evidence="2 4" id="KW-0436">Ligase</keyword>
<evidence type="ECO:0000256" key="1">
    <source>
        <dbReference type="ARBA" id="ARBA00007572"/>
    </source>
</evidence>
<dbReference type="PROSITE" id="PS50160">
    <property type="entry name" value="DNA_LIGASE_A3"/>
    <property type="match status" value="1"/>
</dbReference>
<feature type="domain" description="ATP-dependent DNA ligase family profile" evidence="3">
    <location>
        <begin position="93"/>
        <end position="198"/>
    </location>
</feature>
<accession>A0AAE7NUB3</accession>
<evidence type="ECO:0000256" key="2">
    <source>
        <dbReference type="ARBA" id="ARBA00022598"/>
    </source>
</evidence>
<dbReference type="InterPro" id="IPR012310">
    <property type="entry name" value="DNA_ligase_ATP-dep_cent"/>
</dbReference>
<dbReference type="SUPFAM" id="SSF56091">
    <property type="entry name" value="DNA ligase/mRNA capping enzyme, catalytic domain"/>
    <property type="match status" value="1"/>
</dbReference>
<reference evidence="4 5" key="1">
    <citation type="submission" date="2018-06" db="EMBL/GenBank/DDBJ databases">
        <title>Comparative genomics of Bradyrhizobium nodulating Arachidis hypogaea.</title>
        <authorList>
            <person name="Li Y."/>
        </authorList>
    </citation>
    <scope>NUCLEOTIDE SEQUENCE [LARGE SCALE GENOMIC DNA]</scope>
    <source>
        <strain evidence="4 5">CCBAU 051107</strain>
    </source>
</reference>
<comment type="similarity">
    <text evidence="1">Belongs to the ATP-dependent DNA ligase family.</text>
</comment>
<dbReference type="Gene3D" id="3.30.470.30">
    <property type="entry name" value="DNA ligase/mRNA capping enzyme"/>
    <property type="match status" value="1"/>
</dbReference>
<dbReference type="InterPro" id="IPR050191">
    <property type="entry name" value="ATP-dep_DNA_ligase"/>
</dbReference>
<dbReference type="CDD" id="cd07906">
    <property type="entry name" value="Adenylation_DNA_ligase_LigD_LigC"/>
    <property type="match status" value="1"/>
</dbReference>
<dbReference type="EMBL" id="CP030050">
    <property type="protein sequence ID" value="QOZ68899.1"/>
    <property type="molecule type" value="Genomic_DNA"/>
</dbReference>
<evidence type="ECO:0000313" key="4">
    <source>
        <dbReference type="EMBL" id="QOZ68899.1"/>
    </source>
</evidence>
<organism evidence="4 5">
    <name type="scientific">Bradyrhizobium arachidis</name>
    <dbReference type="NCBI Taxonomy" id="858423"/>
    <lineage>
        <taxon>Bacteria</taxon>
        <taxon>Pseudomonadati</taxon>
        <taxon>Pseudomonadota</taxon>
        <taxon>Alphaproteobacteria</taxon>
        <taxon>Hyphomicrobiales</taxon>
        <taxon>Nitrobacteraceae</taxon>
        <taxon>Bradyrhizobium</taxon>
    </lineage>
</organism>
<dbReference type="PANTHER" id="PTHR45674">
    <property type="entry name" value="DNA LIGASE 1/3 FAMILY MEMBER"/>
    <property type="match status" value="1"/>
</dbReference>
<dbReference type="Proteomes" id="UP000594015">
    <property type="component" value="Chromosome"/>
</dbReference>
<dbReference type="PANTHER" id="PTHR45674:SF4">
    <property type="entry name" value="DNA LIGASE 1"/>
    <property type="match status" value="1"/>
</dbReference>
<name>A0AAE7NUB3_9BRAD</name>
<dbReference type="KEGG" id="barh:WN72_23140"/>
<protein>
    <submittedName>
        <fullName evidence="4">DNA ligase</fullName>
    </submittedName>
</protein>
<proteinExistence type="inferred from homology"/>
<dbReference type="GO" id="GO:0006281">
    <property type="term" value="P:DNA repair"/>
    <property type="evidence" value="ECO:0007669"/>
    <property type="project" value="InterPro"/>
</dbReference>
<gene>
    <name evidence="4" type="ORF">WN72_23140</name>
</gene>
<dbReference type="GO" id="GO:0006310">
    <property type="term" value="P:DNA recombination"/>
    <property type="evidence" value="ECO:0007669"/>
    <property type="project" value="InterPro"/>
</dbReference>
<dbReference type="AlphaFoldDB" id="A0AAE7NUB3"/>
<dbReference type="Pfam" id="PF01068">
    <property type="entry name" value="DNA_ligase_A_M"/>
    <property type="match status" value="1"/>
</dbReference>
<evidence type="ECO:0000313" key="5">
    <source>
        <dbReference type="Proteomes" id="UP000594015"/>
    </source>
</evidence>
<dbReference type="GO" id="GO:0003910">
    <property type="term" value="F:DNA ligase (ATP) activity"/>
    <property type="evidence" value="ECO:0007669"/>
    <property type="project" value="InterPro"/>
</dbReference>
<dbReference type="GO" id="GO:0005524">
    <property type="term" value="F:ATP binding"/>
    <property type="evidence" value="ECO:0007669"/>
    <property type="project" value="InterPro"/>
</dbReference>
<evidence type="ECO:0000259" key="3">
    <source>
        <dbReference type="PROSITE" id="PS50160"/>
    </source>
</evidence>
<dbReference type="Gene3D" id="3.30.1490.70">
    <property type="match status" value="1"/>
</dbReference>